<evidence type="ECO:0000313" key="1">
    <source>
        <dbReference type="EMBL" id="KAJ8313817.1"/>
    </source>
</evidence>
<dbReference type="PANTHER" id="PTHR24024:SF18">
    <property type="entry name" value="SHORT-CHAIN COLLAGEN C4-LIKE"/>
    <property type="match status" value="1"/>
</dbReference>
<dbReference type="EMBL" id="JARBDR010000342">
    <property type="protein sequence ID" value="KAJ8313817.1"/>
    <property type="molecule type" value="Genomic_DNA"/>
</dbReference>
<organism evidence="1 2">
    <name type="scientific">Tegillarca granosa</name>
    <name type="common">Malaysian cockle</name>
    <name type="synonym">Anadara granosa</name>
    <dbReference type="NCBI Taxonomy" id="220873"/>
    <lineage>
        <taxon>Eukaryota</taxon>
        <taxon>Metazoa</taxon>
        <taxon>Spiralia</taxon>
        <taxon>Lophotrochozoa</taxon>
        <taxon>Mollusca</taxon>
        <taxon>Bivalvia</taxon>
        <taxon>Autobranchia</taxon>
        <taxon>Pteriomorphia</taxon>
        <taxon>Arcoida</taxon>
        <taxon>Arcoidea</taxon>
        <taxon>Arcidae</taxon>
        <taxon>Tegillarca</taxon>
    </lineage>
</organism>
<accession>A0ABQ9FBP7</accession>
<feature type="non-terminal residue" evidence="1">
    <location>
        <position position="211"/>
    </location>
</feature>
<evidence type="ECO:0008006" key="3">
    <source>
        <dbReference type="Google" id="ProtNLM"/>
    </source>
</evidence>
<protein>
    <recommendedName>
        <fullName evidence="3">Short-chain collagen C4-like</fullName>
    </recommendedName>
</protein>
<gene>
    <name evidence="1" type="ORF">KUTeg_008378</name>
</gene>
<dbReference type="Proteomes" id="UP001217089">
    <property type="component" value="Unassembled WGS sequence"/>
</dbReference>
<dbReference type="PANTHER" id="PTHR24024">
    <property type="entry name" value="PULMONARY SURFACTANT-ASSOCIATED PROTEIN A"/>
    <property type="match status" value="1"/>
</dbReference>
<sequence>MAQHREFSPSEFICVDAKAEVLPGTGSNQSVRNDMCCGATYIRWGRTSCPTNGTETVYTGYTAGSNHLFNQGSAGNYLCLPKRPEWAKYKDGFQGRSEKIYGTEYEVHQHGINAGEIFRNAIGEYDVPCAVCQSKTKCYKGWHLEYRGYLMAQHREFSPSEFICVDAKAEVLPGTGSNHNGRLLYPVEAACGVLKCPPYHDGREMTCVVCS</sequence>
<proteinExistence type="predicted"/>
<name>A0ABQ9FBP7_TEGGR</name>
<keyword evidence="2" id="KW-1185">Reference proteome</keyword>
<evidence type="ECO:0000313" key="2">
    <source>
        <dbReference type="Proteomes" id="UP001217089"/>
    </source>
</evidence>
<comment type="caution">
    <text evidence="1">The sequence shown here is derived from an EMBL/GenBank/DDBJ whole genome shotgun (WGS) entry which is preliminary data.</text>
</comment>
<reference evidence="1 2" key="1">
    <citation type="submission" date="2022-12" db="EMBL/GenBank/DDBJ databases">
        <title>Chromosome-level genome of Tegillarca granosa.</title>
        <authorList>
            <person name="Kim J."/>
        </authorList>
    </citation>
    <scope>NUCLEOTIDE SEQUENCE [LARGE SCALE GENOMIC DNA]</scope>
    <source>
        <strain evidence="1">Teg-2019</strain>
        <tissue evidence="1">Adductor muscle</tissue>
    </source>
</reference>
<dbReference type="InterPro" id="IPR051077">
    <property type="entry name" value="Ca-dependent_lectin"/>
</dbReference>